<evidence type="ECO:0000313" key="20">
    <source>
        <dbReference type="Proteomes" id="UP000092444"/>
    </source>
</evidence>
<keyword evidence="20" id="KW-1185">Reference proteome</keyword>
<evidence type="ECO:0000256" key="10">
    <source>
        <dbReference type="ARBA" id="ARBA00022840"/>
    </source>
</evidence>
<dbReference type="CDD" id="cd19502">
    <property type="entry name" value="RecA-like_PAN_like"/>
    <property type="match status" value="1"/>
</dbReference>
<dbReference type="InterPro" id="IPR058730">
    <property type="entry name" value="U-box_ZFPL1-like"/>
</dbReference>
<dbReference type="Gene3D" id="3.40.50.300">
    <property type="entry name" value="P-loop containing nucleotide triphosphate hydrolases"/>
    <property type="match status" value="1"/>
</dbReference>
<evidence type="ECO:0000256" key="2">
    <source>
        <dbReference type="ARBA" id="ARBA00004496"/>
    </source>
</evidence>
<keyword evidence="8 15" id="KW-0479">Metal-binding</keyword>
<dbReference type="GO" id="GO:0005666">
    <property type="term" value="C:RNA polymerase III complex"/>
    <property type="evidence" value="ECO:0007669"/>
    <property type="project" value="InterPro"/>
</dbReference>
<keyword evidence="10" id="KW-0067">ATP-binding</keyword>
<dbReference type="GO" id="GO:0000502">
    <property type="term" value="C:proteasome complex"/>
    <property type="evidence" value="ECO:0007669"/>
    <property type="project" value="UniProtKB-KW"/>
</dbReference>
<feature type="region of interest" description="Disordered" evidence="16">
    <location>
        <begin position="1"/>
        <end position="44"/>
    </location>
</feature>
<dbReference type="VEuPathDB" id="VectorBase:GMOY003200"/>
<dbReference type="Gene3D" id="2.40.50.140">
    <property type="entry name" value="Nucleic acid-binding proteins"/>
    <property type="match status" value="1"/>
</dbReference>
<evidence type="ECO:0000313" key="19">
    <source>
        <dbReference type="EnsemblMetazoa" id="GMOY003200-PA"/>
    </source>
</evidence>
<evidence type="ECO:0000256" key="11">
    <source>
        <dbReference type="ARBA" id="ARBA00022942"/>
    </source>
</evidence>
<dbReference type="InterPro" id="IPR007832">
    <property type="entry name" value="RNA_pol_Rpc34"/>
</dbReference>
<feature type="region of interest" description="Disordered" evidence="16">
    <location>
        <begin position="82"/>
        <end position="104"/>
    </location>
</feature>
<feature type="domain" description="RING-type" evidence="18">
    <location>
        <begin position="753"/>
        <end position="801"/>
    </location>
</feature>
<keyword evidence="17" id="KW-0472">Membrane</keyword>
<evidence type="ECO:0000256" key="13">
    <source>
        <dbReference type="ARBA" id="ARBA00023242"/>
    </source>
</evidence>
<evidence type="ECO:0000256" key="8">
    <source>
        <dbReference type="ARBA" id="ARBA00022771"/>
    </source>
</evidence>
<dbReference type="PANTHER" id="PTHR23073">
    <property type="entry name" value="26S PROTEASOME REGULATORY SUBUNIT"/>
    <property type="match status" value="1"/>
</dbReference>
<reference evidence="19" key="1">
    <citation type="submission" date="2020-05" db="UniProtKB">
        <authorList>
            <consortium name="EnsemblMetazoa"/>
        </authorList>
    </citation>
    <scope>IDENTIFICATION</scope>
    <source>
        <strain evidence="19">Yale</strain>
    </source>
</reference>
<dbReference type="InterPro" id="IPR036388">
    <property type="entry name" value="WH-like_DNA-bd_sf"/>
</dbReference>
<dbReference type="SUPFAM" id="SSF52540">
    <property type="entry name" value="P-loop containing nucleoside triphosphate hydrolases"/>
    <property type="match status" value="1"/>
</dbReference>
<evidence type="ECO:0000256" key="12">
    <source>
        <dbReference type="ARBA" id="ARBA00023163"/>
    </source>
</evidence>
<dbReference type="GO" id="GO:0005654">
    <property type="term" value="C:nucleoplasm"/>
    <property type="evidence" value="ECO:0007669"/>
    <property type="project" value="UniProtKB-ARBA"/>
</dbReference>
<dbReference type="PROSITE" id="PS50089">
    <property type="entry name" value="ZF_RING_2"/>
    <property type="match status" value="1"/>
</dbReference>
<evidence type="ECO:0000256" key="15">
    <source>
        <dbReference type="PROSITE-ProRule" id="PRU00175"/>
    </source>
</evidence>
<dbReference type="InterPro" id="IPR012340">
    <property type="entry name" value="NA-bd_OB-fold"/>
</dbReference>
<dbReference type="SMART" id="SM00382">
    <property type="entry name" value="AAA"/>
    <property type="match status" value="1"/>
</dbReference>
<dbReference type="InterPro" id="IPR003959">
    <property type="entry name" value="ATPase_AAA_core"/>
</dbReference>
<evidence type="ECO:0000256" key="17">
    <source>
        <dbReference type="SAM" id="Phobius"/>
    </source>
</evidence>
<dbReference type="Gene3D" id="1.10.10.10">
    <property type="entry name" value="Winged helix-like DNA-binding domain superfamily/Winged helix DNA-binding domain"/>
    <property type="match status" value="2"/>
</dbReference>
<keyword evidence="5" id="KW-0240">DNA-directed RNA polymerase</keyword>
<dbReference type="Pfam" id="PF17862">
    <property type="entry name" value="AAA_lid_3"/>
    <property type="match status" value="1"/>
</dbReference>
<dbReference type="PROSITE" id="PS00674">
    <property type="entry name" value="AAA"/>
    <property type="match status" value="1"/>
</dbReference>
<dbReference type="InterPro" id="IPR058731">
    <property type="entry name" value="Znf-B_box_ZFPL1-like"/>
</dbReference>
<feature type="transmembrane region" description="Helical" evidence="17">
    <location>
        <begin position="969"/>
        <end position="989"/>
    </location>
</feature>
<dbReference type="InterPro" id="IPR027417">
    <property type="entry name" value="P-loop_NTPase"/>
</dbReference>
<dbReference type="AlphaFoldDB" id="A0A1B0FHF8"/>
<dbReference type="Pfam" id="PF00004">
    <property type="entry name" value="AAA"/>
    <property type="match status" value="1"/>
</dbReference>
<keyword evidence="11" id="KW-0647">Proteasome</keyword>
<dbReference type="EnsemblMetazoa" id="GMOY003200-RA">
    <property type="protein sequence ID" value="GMOY003200-PA"/>
    <property type="gene ID" value="GMOY003200"/>
</dbReference>
<evidence type="ECO:0000256" key="1">
    <source>
        <dbReference type="ARBA" id="ARBA00004123"/>
    </source>
</evidence>
<comment type="similarity">
    <text evidence="3">Belongs to the AAA ATPase family.</text>
</comment>
<keyword evidence="17" id="KW-0812">Transmembrane</keyword>
<keyword evidence="8 15" id="KW-0863">Zinc-finger</keyword>
<dbReference type="InterPro" id="IPR001841">
    <property type="entry name" value="Znf_RING"/>
</dbReference>
<dbReference type="FunFam" id="1.10.10.10:FF:000237">
    <property type="entry name" value="DNA-directed RNA polymerase III subunit RPC6"/>
    <property type="match status" value="1"/>
</dbReference>
<organism evidence="19 20">
    <name type="scientific">Glossina morsitans morsitans</name>
    <name type="common">Savannah tsetse fly</name>
    <dbReference type="NCBI Taxonomy" id="37546"/>
    <lineage>
        <taxon>Eukaryota</taxon>
        <taxon>Metazoa</taxon>
        <taxon>Ecdysozoa</taxon>
        <taxon>Arthropoda</taxon>
        <taxon>Hexapoda</taxon>
        <taxon>Insecta</taxon>
        <taxon>Pterygota</taxon>
        <taxon>Neoptera</taxon>
        <taxon>Endopterygota</taxon>
        <taxon>Diptera</taxon>
        <taxon>Brachycera</taxon>
        <taxon>Muscomorpha</taxon>
        <taxon>Hippoboscoidea</taxon>
        <taxon>Glossinidae</taxon>
        <taxon>Glossina</taxon>
    </lineage>
</organism>
<comment type="function">
    <text evidence="14">DNA-dependent RNA polymerase catalyzes the transcription of DNA into RNA using the four ribonucleoside triphosphates as substrates. Specific peripheric component of RNA polymerase III which synthesizes small RNAs, such as 5S rRNA and tRNAs.</text>
</comment>
<evidence type="ECO:0000256" key="6">
    <source>
        <dbReference type="ARBA" id="ARBA00022490"/>
    </source>
</evidence>
<feature type="compositionally biased region" description="Basic and acidic residues" evidence="16">
    <location>
        <begin position="12"/>
        <end position="25"/>
    </location>
</feature>
<dbReference type="GO" id="GO:0016887">
    <property type="term" value="F:ATP hydrolysis activity"/>
    <property type="evidence" value="ECO:0007669"/>
    <property type="project" value="InterPro"/>
</dbReference>
<evidence type="ECO:0000256" key="3">
    <source>
        <dbReference type="ARBA" id="ARBA00006914"/>
    </source>
</evidence>
<dbReference type="GO" id="GO:0008270">
    <property type="term" value="F:zinc ion binding"/>
    <property type="evidence" value="ECO:0007669"/>
    <property type="project" value="UniProtKB-KW"/>
</dbReference>
<dbReference type="GO" id="GO:0006383">
    <property type="term" value="P:transcription by RNA polymerase III"/>
    <property type="evidence" value="ECO:0007669"/>
    <property type="project" value="InterPro"/>
</dbReference>
<dbReference type="FunFam" id="2.40.50.140:FF:000067">
    <property type="entry name" value="26S protease regulatory subunit 4"/>
    <property type="match status" value="1"/>
</dbReference>
<dbReference type="Proteomes" id="UP000092444">
    <property type="component" value="Unassembled WGS sequence"/>
</dbReference>
<evidence type="ECO:0000256" key="14">
    <source>
        <dbReference type="ARBA" id="ARBA00055148"/>
    </source>
</evidence>
<proteinExistence type="inferred from homology"/>
<name>A0A1B0FHF8_GLOMM</name>
<protein>
    <recommendedName>
        <fullName evidence="18">RING-type domain-containing protein</fullName>
    </recommendedName>
</protein>
<dbReference type="CDD" id="cd16487">
    <property type="entry name" value="mRING-H2-C3DHC3_ZFPL1"/>
    <property type="match status" value="1"/>
</dbReference>
<keyword evidence="13" id="KW-0539">Nucleus</keyword>
<dbReference type="GO" id="GO:0005524">
    <property type="term" value="F:ATP binding"/>
    <property type="evidence" value="ECO:0007669"/>
    <property type="project" value="UniProtKB-KW"/>
</dbReference>
<dbReference type="FunFam" id="1.10.8.60:FF:000007">
    <property type="entry name" value="26S proteasome regulatory subunit 4"/>
    <property type="match status" value="1"/>
</dbReference>
<dbReference type="InterPro" id="IPR013083">
    <property type="entry name" value="Znf_RING/FYVE/PHD"/>
</dbReference>
<dbReference type="FunFam" id="1.10.10.10:FF:000116">
    <property type="entry name" value="DNA-directed RNA polymerase III subunit RPC6"/>
    <property type="match status" value="1"/>
</dbReference>
<dbReference type="GO" id="GO:0005737">
    <property type="term" value="C:cytoplasm"/>
    <property type="evidence" value="ECO:0007669"/>
    <property type="project" value="UniProtKB-SubCell"/>
</dbReference>
<dbReference type="InterPro" id="IPR050221">
    <property type="entry name" value="26S_Proteasome_ATPase"/>
</dbReference>
<dbReference type="Pfam" id="PF16450">
    <property type="entry name" value="Prot_ATP_ID_OB_C"/>
    <property type="match status" value="1"/>
</dbReference>
<accession>A0A1B0FHF8</accession>
<dbReference type="InterPro" id="IPR036390">
    <property type="entry name" value="WH_DNA-bd_sf"/>
</dbReference>
<comment type="similarity">
    <text evidence="4">Belongs to the eukaryotic RPC34/RPC39 RNA polymerase subunit family.</text>
</comment>
<keyword evidence="9" id="KW-0862">Zinc</keyword>
<keyword evidence="12" id="KW-0804">Transcription</keyword>
<evidence type="ECO:0000259" key="18">
    <source>
        <dbReference type="PROSITE" id="PS50089"/>
    </source>
</evidence>
<comment type="subcellular location">
    <subcellularLocation>
        <location evidence="2">Cytoplasm</location>
    </subcellularLocation>
    <subcellularLocation>
        <location evidence="1">Nucleus</location>
    </subcellularLocation>
</comment>
<dbReference type="Pfam" id="PF25998">
    <property type="entry name" value="U-box_ZFPL1"/>
    <property type="match status" value="1"/>
</dbReference>
<dbReference type="SUPFAM" id="SSF46785">
    <property type="entry name" value="Winged helix' DNA-binding domain"/>
    <property type="match status" value="2"/>
</dbReference>
<dbReference type="STRING" id="37546.A0A1B0FHF8"/>
<dbReference type="EMBL" id="CCAG010022398">
    <property type="status" value="NOT_ANNOTATED_CDS"/>
    <property type="molecule type" value="Genomic_DNA"/>
</dbReference>
<feature type="region of interest" description="Disordered" evidence="16">
    <location>
        <begin position="913"/>
        <end position="939"/>
    </location>
</feature>
<feature type="compositionally biased region" description="Basic and acidic residues" evidence="16">
    <location>
        <begin position="82"/>
        <end position="102"/>
    </location>
</feature>
<evidence type="ECO:0000256" key="16">
    <source>
        <dbReference type="SAM" id="MobiDB-lite"/>
    </source>
</evidence>
<dbReference type="FunFam" id="3.40.50.300:FF:000039">
    <property type="entry name" value="26S proteasome regulatory subunit 4"/>
    <property type="match status" value="1"/>
</dbReference>
<dbReference type="Gene3D" id="3.30.40.10">
    <property type="entry name" value="Zinc/RING finger domain, C3HC4 (zinc finger)"/>
    <property type="match status" value="1"/>
</dbReference>
<dbReference type="SMART" id="SM00184">
    <property type="entry name" value="RING"/>
    <property type="match status" value="1"/>
</dbReference>
<dbReference type="Pfam" id="PF05158">
    <property type="entry name" value="RNA_pol_Rpc34"/>
    <property type="match status" value="1"/>
</dbReference>
<evidence type="ECO:0000256" key="4">
    <source>
        <dbReference type="ARBA" id="ARBA00011038"/>
    </source>
</evidence>
<evidence type="ECO:0000256" key="5">
    <source>
        <dbReference type="ARBA" id="ARBA00022478"/>
    </source>
</evidence>
<dbReference type="InterPro" id="IPR003960">
    <property type="entry name" value="ATPase_AAA_CS"/>
</dbReference>
<dbReference type="InterPro" id="IPR041569">
    <property type="entry name" value="AAA_lid_3"/>
</dbReference>
<keyword evidence="17" id="KW-1133">Transmembrane helix</keyword>
<evidence type="ECO:0000256" key="9">
    <source>
        <dbReference type="ARBA" id="ARBA00022833"/>
    </source>
</evidence>
<dbReference type="Gene3D" id="1.10.8.60">
    <property type="match status" value="1"/>
</dbReference>
<dbReference type="SUPFAM" id="SSF57850">
    <property type="entry name" value="RING/U-box"/>
    <property type="match status" value="1"/>
</dbReference>
<sequence length="1016" mass="113769">MGQNQSAQGASGDKKDDKDKKKKYEPPIPTRVGKKKRRVKGPDAAMKLPQVTPHTRCRLKLLKLERIKDYLMMEDEFIRNQERLKPQDEKNEEERSKVDDLRGTPMSVGNLEEIIDDNHAIVSTSVGSEHYVSILSFVDKDQLEPGCSVLLNHKVHAVVGVLSDDTDPMVTVMKLEKAPQETYADIGGLDTQIQEIKESVELPLTHPEYYEEMGIKPPKGVILYGPPGTGKTLLAKAVANQTSATFLRVVGSELIQKYLGDGPKLVRELFRVAEEHAPSIVFIDEIDAVGTKRYDSNSGGEREIQRTMLELLNQLDGFDSRGDVKVIMATNRIETLDPALIRPGRIDRKIEFPLPDEKTKRRIFNIHTSRMTLAEDVNLSELIMAKDDLSGADIKAICTEAGLMALRERRMKVTNEDFKKSKESVLIMSNGDDVSHQLLALIQSIPAGASNDDLLKGLPDITPESHLAGLNKLLQQGTIELLKKGEKLYYRSKEPKKSVLPKDADNEEKIVYGIIEEGGNKGIWIRDIRLQSNLNMTQLNKILKNLETKKLIKAVKSVNASKKKVYMLYNLEPDRSVSGGAWYQDQDFEAEFVDVLNQQCLRFLQEKRKKAEERRDGPLAVRQLSCCSVKEVHKYISDVGISKVNLDEDDLETILKTVVYDGKAERILVSDGAYVYRAIESPLPPAGLIQMPCGRCPRLGMGLCKCPKRQVTNQFCFEHRVNVCEHCMVQNHPKCIVQSYLQWLKDSDYVANCTLCSTGLEEGECVRLVCYHVFHWECLNARQSSLPGNTAPCGHQCPTCKTEIFPVSNLVSPVGDALKQQLSKANWGRNGLGLDLLSEESIPQTKMFTSSAMVNTSKTFTPTTAAVGGVTKVHHSSNTERLKANGAFNNINMKNESPHSVLLMDAFNPPSNADVQASSRRPLLARQSPIGGTDRDDNKYARRTTTEIFSRWSRRFYAPSSRPPWRRTWFLVLSGVLAFVVLIYLMAALGRGGSRDALDDGWNNPNPLPAQNLHYD</sequence>
<dbReference type="InterPro" id="IPR032501">
    <property type="entry name" value="Prot_ATP_ID_OB_2nd"/>
</dbReference>
<keyword evidence="7" id="KW-0547">Nucleotide-binding</keyword>
<dbReference type="Pfam" id="PF25993">
    <property type="entry name" value="zf-B_box_ZFPL1"/>
    <property type="match status" value="1"/>
</dbReference>
<evidence type="ECO:0000256" key="7">
    <source>
        <dbReference type="ARBA" id="ARBA00022741"/>
    </source>
</evidence>
<keyword evidence="6" id="KW-0963">Cytoplasm</keyword>
<dbReference type="InterPro" id="IPR003593">
    <property type="entry name" value="AAA+_ATPase"/>
</dbReference>